<reference evidence="1 2" key="1">
    <citation type="submission" date="2013-01" db="EMBL/GenBank/DDBJ databases">
        <authorList>
            <person name="Harkins D.M."/>
            <person name="Durkin A.S."/>
            <person name="Brinkac L.M."/>
            <person name="Haft D.H."/>
            <person name="Selengut J.D."/>
            <person name="Sanka R."/>
            <person name="DePew J."/>
            <person name="Purushe J."/>
            <person name="Matthias M.A."/>
            <person name="Vinetz J.M."/>
            <person name="Sutton G.G."/>
            <person name="Nierman W.C."/>
            <person name="Fouts D.E."/>
        </authorList>
    </citation>
    <scope>NUCLEOTIDE SEQUENCE [LARGE SCALE GENOMIC DNA]</scope>
    <source>
        <strain evidence="1 2">CBC1416</strain>
    </source>
</reference>
<name>M6VFN3_9LEPT</name>
<evidence type="ECO:0000313" key="2">
    <source>
        <dbReference type="Proteomes" id="UP000012149"/>
    </source>
</evidence>
<dbReference type="EMBL" id="AKWE02000177">
    <property type="protein sequence ID" value="EMO56302.1"/>
    <property type="molecule type" value="Genomic_DNA"/>
</dbReference>
<evidence type="ECO:0000313" key="1">
    <source>
        <dbReference type="EMBL" id="EMO56302.1"/>
    </source>
</evidence>
<comment type="caution">
    <text evidence="1">The sequence shown here is derived from an EMBL/GenBank/DDBJ whole genome shotgun (WGS) entry which is preliminary data.</text>
</comment>
<sequence length="38" mass="4316">MFIEISFVYPIGKSAKFRVSNFLLAQLLQGEIQKDGAR</sequence>
<proteinExistence type="predicted"/>
<protein>
    <submittedName>
        <fullName evidence="1">Uncharacterized protein</fullName>
    </submittedName>
</protein>
<dbReference type="AlphaFoldDB" id="M6VFN3"/>
<gene>
    <name evidence="1" type="ORF">LEP1GSC161_0084</name>
</gene>
<dbReference type="Proteomes" id="UP000012149">
    <property type="component" value="Unassembled WGS sequence"/>
</dbReference>
<accession>M6VFN3</accession>
<organism evidence="1 2">
    <name type="scientific">Leptospira santarosai str. CBC1416</name>
    <dbReference type="NCBI Taxonomy" id="1193059"/>
    <lineage>
        <taxon>Bacteria</taxon>
        <taxon>Pseudomonadati</taxon>
        <taxon>Spirochaetota</taxon>
        <taxon>Spirochaetia</taxon>
        <taxon>Leptospirales</taxon>
        <taxon>Leptospiraceae</taxon>
        <taxon>Leptospira</taxon>
    </lineage>
</organism>